<name>A0A8B3DGB5_VIBHA</name>
<proteinExistence type="predicted"/>
<reference evidence="1 2" key="1">
    <citation type="submission" date="2018-08" db="EMBL/GenBank/DDBJ databases">
        <title>Vibrio harveyi strains pathogenic to white snook Centropomus viridis Lockington (1877) and potential probiotic bacteria.</title>
        <authorList>
            <person name="Soto-Rodriguez S."/>
            <person name="Gomez-Gil B."/>
            <person name="Lozano-Olvera R."/>
        </authorList>
    </citation>
    <scope>NUCLEOTIDE SEQUENCE [LARGE SCALE GENOMIC DNA]</scope>
    <source>
        <strain evidence="1 2">CAIM 1508</strain>
    </source>
</reference>
<dbReference type="RefSeq" id="WP_114092499.1">
    <property type="nucleotide sequence ID" value="NZ_CP150466.1"/>
</dbReference>
<evidence type="ECO:0000313" key="1">
    <source>
        <dbReference type="EMBL" id="RIW10798.1"/>
    </source>
</evidence>
<dbReference type="Proteomes" id="UP000253437">
    <property type="component" value="Unassembled WGS sequence"/>
</dbReference>
<protein>
    <submittedName>
        <fullName evidence="1">Uncharacterized protein</fullName>
    </submittedName>
</protein>
<sequence length="82" mass="9498">MNNENSTLVRFVMDADKLKKVPHQSYSLDGLKNGECLCVVNRDDSWQVVYNSQGRITSVTECQNEEDAYEELYRQISDAYGW</sequence>
<organism evidence="1 2">
    <name type="scientific">Vibrio harveyi</name>
    <name type="common">Beneckea harveyi</name>
    <dbReference type="NCBI Taxonomy" id="669"/>
    <lineage>
        <taxon>Bacteria</taxon>
        <taxon>Pseudomonadati</taxon>
        <taxon>Pseudomonadota</taxon>
        <taxon>Gammaproteobacteria</taxon>
        <taxon>Vibrionales</taxon>
        <taxon>Vibrionaceae</taxon>
        <taxon>Vibrio</taxon>
    </lineage>
</organism>
<accession>A0A8B3DGB5</accession>
<dbReference type="AlphaFoldDB" id="A0A8B3DGB5"/>
<gene>
    <name evidence="1" type="ORF">DS957_016620</name>
</gene>
<dbReference type="EMBL" id="QOUW02000068">
    <property type="protein sequence ID" value="RIW10798.1"/>
    <property type="molecule type" value="Genomic_DNA"/>
</dbReference>
<comment type="caution">
    <text evidence="1">The sequence shown here is derived from an EMBL/GenBank/DDBJ whole genome shotgun (WGS) entry which is preliminary data.</text>
</comment>
<evidence type="ECO:0000313" key="2">
    <source>
        <dbReference type="Proteomes" id="UP000253437"/>
    </source>
</evidence>